<feature type="non-terminal residue" evidence="1">
    <location>
        <position position="1"/>
    </location>
</feature>
<dbReference type="AlphaFoldDB" id="A0A0F8X6L4"/>
<comment type="caution">
    <text evidence="1">The sequence shown here is derived from an EMBL/GenBank/DDBJ whole genome shotgun (WGS) entry which is preliminary data.</text>
</comment>
<name>A0A0F8X6L4_9ZZZZ</name>
<protein>
    <submittedName>
        <fullName evidence="1">Uncharacterized protein</fullName>
    </submittedName>
</protein>
<dbReference type="EMBL" id="LAZR01061031">
    <property type="protein sequence ID" value="KKK64418.1"/>
    <property type="molecule type" value="Genomic_DNA"/>
</dbReference>
<evidence type="ECO:0000313" key="1">
    <source>
        <dbReference type="EMBL" id="KKK64418.1"/>
    </source>
</evidence>
<accession>A0A0F8X6L4</accession>
<reference evidence="1" key="1">
    <citation type="journal article" date="2015" name="Nature">
        <title>Complex archaea that bridge the gap between prokaryotes and eukaryotes.</title>
        <authorList>
            <person name="Spang A."/>
            <person name="Saw J.H."/>
            <person name="Jorgensen S.L."/>
            <person name="Zaremba-Niedzwiedzka K."/>
            <person name="Martijn J."/>
            <person name="Lind A.E."/>
            <person name="van Eijk R."/>
            <person name="Schleper C."/>
            <person name="Guy L."/>
            <person name="Ettema T.J."/>
        </authorList>
    </citation>
    <scope>NUCLEOTIDE SEQUENCE</scope>
</reference>
<proteinExistence type="predicted"/>
<sequence>LVQYAEDQLHIGIGPSSVRLKAGTVISWIPIVGKYIDAPLSATIDFMARAQFGHALTALRIRMHEGNLIALKMIGEDITNPAVRKFSSEWANAGTGASRGAQTPGRRA</sequence>
<gene>
    <name evidence="1" type="ORF">LCGC14_2984420</name>
</gene>
<organism evidence="1">
    <name type="scientific">marine sediment metagenome</name>
    <dbReference type="NCBI Taxonomy" id="412755"/>
    <lineage>
        <taxon>unclassified sequences</taxon>
        <taxon>metagenomes</taxon>
        <taxon>ecological metagenomes</taxon>
    </lineage>
</organism>